<protein>
    <submittedName>
        <fullName evidence="2">Uncharacterized protein</fullName>
    </submittedName>
</protein>
<keyword evidence="1" id="KW-0472">Membrane</keyword>
<evidence type="ECO:0000313" key="3">
    <source>
        <dbReference type="Proteomes" id="UP000030147"/>
    </source>
</evidence>
<gene>
    <name evidence="2" type="ORF">N782_00615</name>
</gene>
<feature type="transmembrane region" description="Helical" evidence="1">
    <location>
        <begin position="26"/>
        <end position="47"/>
    </location>
</feature>
<dbReference type="Proteomes" id="UP000030147">
    <property type="component" value="Unassembled WGS sequence"/>
</dbReference>
<organism evidence="2 3">
    <name type="scientific">Pontibacillus yanchengensis Y32</name>
    <dbReference type="NCBI Taxonomy" id="1385514"/>
    <lineage>
        <taxon>Bacteria</taxon>
        <taxon>Bacillati</taxon>
        <taxon>Bacillota</taxon>
        <taxon>Bacilli</taxon>
        <taxon>Bacillales</taxon>
        <taxon>Bacillaceae</taxon>
        <taxon>Pontibacillus</taxon>
    </lineage>
</organism>
<comment type="caution">
    <text evidence="2">The sequence shown here is derived from an EMBL/GenBank/DDBJ whole genome shotgun (WGS) entry which is preliminary data.</text>
</comment>
<evidence type="ECO:0000256" key="1">
    <source>
        <dbReference type="SAM" id="Phobius"/>
    </source>
</evidence>
<keyword evidence="1" id="KW-0812">Transmembrane</keyword>
<keyword evidence="3" id="KW-1185">Reference proteome</keyword>
<keyword evidence="1" id="KW-1133">Transmembrane helix</keyword>
<sequence length="61" mass="6998">MFKLFQAIFMVLSTVGVVFLFYNLWIGLSIVICSLAFESICLIVFILKNGRRGDHNEQENV</sequence>
<dbReference type="AlphaFoldDB" id="A0A0A2TKU8"/>
<proteinExistence type="predicted"/>
<evidence type="ECO:0000313" key="2">
    <source>
        <dbReference type="EMBL" id="KGP74696.1"/>
    </source>
</evidence>
<accession>A0A0A2TKU8</accession>
<reference evidence="2 3" key="1">
    <citation type="journal article" date="2015" name="Stand. Genomic Sci.">
        <title>High quality draft genome sequence of the moderately halophilic bacterium Pontibacillus yanchengensis Y32(T) and comparison among Pontibacillus genomes.</title>
        <authorList>
            <person name="Huang J."/>
            <person name="Qiao Z.X."/>
            <person name="Tang J.W."/>
            <person name="Wang G."/>
        </authorList>
    </citation>
    <scope>NUCLEOTIDE SEQUENCE [LARGE SCALE GENOMIC DNA]</scope>
    <source>
        <strain evidence="2 3">Y32</strain>
    </source>
</reference>
<name>A0A0A2TKU8_9BACI</name>
<dbReference type="STRING" id="1385514.N782_00615"/>
<dbReference type="EMBL" id="AVBF01000001">
    <property type="protein sequence ID" value="KGP74696.1"/>
    <property type="molecule type" value="Genomic_DNA"/>
</dbReference>